<reference evidence="4" key="2">
    <citation type="submission" date="2012-08" db="EMBL/GenBank/DDBJ databases">
        <title>Whole-genome sequence of Nocardiopsis alba strain ATCC BAA-2165 associated with honeybees.</title>
        <authorList>
            <person name="Qiao J."/>
            <person name="Chen L."/>
            <person name="Li Y."/>
            <person name="Wang J."/>
            <person name="Zhang W."/>
            <person name="Chen S."/>
        </authorList>
    </citation>
    <scope>NUCLEOTIDE SEQUENCE [LARGE SCALE GENOMIC DNA]</scope>
    <source>
        <strain evidence="4">ATCC BAA-2165 / BE74</strain>
    </source>
</reference>
<dbReference type="STRING" id="1205910.B005_5559"/>
<proteinExistence type="predicted"/>
<dbReference type="PANTHER" id="PTHR38441">
    <property type="entry name" value="INTEGRAL MEMBRANE PROTEIN-RELATED"/>
    <property type="match status" value="1"/>
</dbReference>
<feature type="compositionally biased region" description="Basic and acidic residues" evidence="1">
    <location>
        <begin position="8"/>
        <end position="34"/>
    </location>
</feature>
<dbReference type="PANTHER" id="PTHR38441:SF1">
    <property type="entry name" value="MEMBRANE PROTEIN"/>
    <property type="match status" value="1"/>
</dbReference>
<dbReference type="Proteomes" id="UP000003779">
    <property type="component" value="Chromosome"/>
</dbReference>
<dbReference type="PATRIC" id="fig|1205910.3.peg.5263"/>
<gene>
    <name evidence="3" type="ordered locus">B005_5559</name>
</gene>
<dbReference type="Pfam" id="PF04341">
    <property type="entry name" value="DUF485"/>
    <property type="match status" value="1"/>
</dbReference>
<dbReference type="OrthoDB" id="3543412at2"/>
<feature type="region of interest" description="Disordered" evidence="1">
    <location>
        <begin position="1"/>
        <end position="34"/>
    </location>
</feature>
<dbReference type="AlphaFoldDB" id="J7LGB8"/>
<evidence type="ECO:0000313" key="3">
    <source>
        <dbReference type="EMBL" id="AFR10500.1"/>
    </source>
</evidence>
<dbReference type="InterPro" id="IPR036259">
    <property type="entry name" value="MFS_trans_sf"/>
</dbReference>
<dbReference type="InterPro" id="IPR007436">
    <property type="entry name" value="DUF485"/>
</dbReference>
<feature type="transmembrane region" description="Helical" evidence="2">
    <location>
        <begin position="57"/>
        <end position="78"/>
    </location>
</feature>
<evidence type="ECO:0000256" key="2">
    <source>
        <dbReference type="SAM" id="Phobius"/>
    </source>
</evidence>
<dbReference type="eggNOG" id="COG3162">
    <property type="taxonomic scope" value="Bacteria"/>
</dbReference>
<accession>J7LGB8</accession>
<dbReference type="EMBL" id="CP003788">
    <property type="protein sequence ID" value="AFR10500.1"/>
    <property type="molecule type" value="Genomic_DNA"/>
</dbReference>
<dbReference type="SUPFAM" id="SSF103473">
    <property type="entry name" value="MFS general substrate transporter"/>
    <property type="match status" value="1"/>
</dbReference>
<organism evidence="3 4">
    <name type="scientific">Nocardiopsis alba (strain ATCC BAA-2165 / BE74)</name>
    <dbReference type="NCBI Taxonomy" id="1205910"/>
    <lineage>
        <taxon>Bacteria</taxon>
        <taxon>Bacillati</taxon>
        <taxon>Actinomycetota</taxon>
        <taxon>Actinomycetes</taxon>
        <taxon>Streptosporangiales</taxon>
        <taxon>Nocardiopsidaceae</taxon>
        <taxon>Nocardiopsis</taxon>
    </lineage>
</organism>
<sequence>MVEYMEGTPKRRDVREGERHRPGGGETRSRGGREADTARVCERVSIDPRFVMLRRRFAVQTAILVVLFLGGYMTYLLLSAYARDFMGIPIMGPINVALLLGIGQFPLTFLLAWAFHLLSVRTLDPLAEELRVGFEEDVEGRVID</sequence>
<name>J7LGB8_NOCAA</name>
<evidence type="ECO:0000256" key="1">
    <source>
        <dbReference type="SAM" id="MobiDB-lite"/>
    </source>
</evidence>
<evidence type="ECO:0008006" key="5">
    <source>
        <dbReference type="Google" id="ProtNLM"/>
    </source>
</evidence>
<dbReference type="KEGG" id="nal:B005_5559"/>
<keyword evidence="2" id="KW-0812">Transmembrane</keyword>
<protein>
    <recommendedName>
        <fullName evidence="5">DUF485 domain-containing protein</fullName>
    </recommendedName>
</protein>
<keyword evidence="2" id="KW-1133">Transmembrane helix</keyword>
<dbReference type="RefSeq" id="WP_014912953.1">
    <property type="nucleotide sequence ID" value="NC_018524.1"/>
</dbReference>
<dbReference type="HOGENOM" id="CLU_1794480_0_0_11"/>
<evidence type="ECO:0000313" key="4">
    <source>
        <dbReference type="Proteomes" id="UP000003779"/>
    </source>
</evidence>
<feature type="transmembrane region" description="Helical" evidence="2">
    <location>
        <begin position="90"/>
        <end position="115"/>
    </location>
</feature>
<reference evidence="3 4" key="1">
    <citation type="journal article" date="2012" name="J. Bacteriol.">
        <title>Whole-Genome Sequence of Nocardiopsis alba Strain ATCC BAA-2165, Associated with Honeybees.</title>
        <authorList>
            <person name="Qiao J."/>
            <person name="Chen L."/>
            <person name="Li Y."/>
            <person name="Wang J."/>
            <person name="Zhang W."/>
            <person name="Chen S."/>
        </authorList>
    </citation>
    <scope>NUCLEOTIDE SEQUENCE [LARGE SCALE GENOMIC DNA]</scope>
    <source>
        <strain evidence="4">ATCC BAA-2165 / BE74</strain>
    </source>
</reference>
<keyword evidence="2" id="KW-0472">Membrane</keyword>